<dbReference type="PROSITE" id="PS51353">
    <property type="entry name" value="ARSC"/>
    <property type="match status" value="1"/>
</dbReference>
<dbReference type="EC" id="1.20.4.1" evidence="4"/>
<keyword evidence="2 4" id="KW-0560">Oxidoreductase</keyword>
<evidence type="ECO:0000256" key="3">
    <source>
        <dbReference type="PROSITE-ProRule" id="PRU01282"/>
    </source>
</evidence>
<dbReference type="SUPFAM" id="SSF52833">
    <property type="entry name" value="Thioredoxin-like"/>
    <property type="match status" value="1"/>
</dbReference>
<dbReference type="RefSeq" id="WP_184329175.1">
    <property type="nucleotide sequence ID" value="NZ_JACHHZ010000001.1"/>
</dbReference>
<protein>
    <recommendedName>
        <fullName evidence="4">Arsenate reductase</fullName>
        <ecNumber evidence="4">1.20.4.1</ecNumber>
    </recommendedName>
</protein>
<evidence type="ECO:0000313" key="6">
    <source>
        <dbReference type="Proteomes" id="UP000588068"/>
    </source>
</evidence>
<gene>
    <name evidence="5" type="ORF">HNQ60_000218</name>
</gene>
<proteinExistence type="inferred from homology"/>
<comment type="catalytic activity">
    <reaction evidence="4">
        <text>[glutaredoxin]-dithiol + arsenate + glutathione + H(+) = glutathionyl-S-S-[glutaredoxin] + arsenite + H2O</text>
        <dbReference type="Rhea" id="RHEA:22016"/>
        <dbReference type="Rhea" id="RHEA-COMP:10729"/>
        <dbReference type="Rhea" id="RHEA-COMP:17668"/>
        <dbReference type="ChEBI" id="CHEBI:15377"/>
        <dbReference type="ChEBI" id="CHEBI:15378"/>
        <dbReference type="ChEBI" id="CHEBI:29242"/>
        <dbReference type="ChEBI" id="CHEBI:29950"/>
        <dbReference type="ChEBI" id="CHEBI:48597"/>
        <dbReference type="ChEBI" id="CHEBI:57925"/>
        <dbReference type="ChEBI" id="CHEBI:146199"/>
        <dbReference type="EC" id="1.20.4.1"/>
    </reaction>
</comment>
<comment type="caution">
    <text evidence="5">The sequence shown here is derived from an EMBL/GenBank/DDBJ whole genome shotgun (WGS) entry which is preliminary data.</text>
</comment>
<dbReference type="InterPro" id="IPR036249">
    <property type="entry name" value="Thioredoxin-like_sf"/>
</dbReference>
<dbReference type="AlphaFoldDB" id="A0A841HGL0"/>
<evidence type="ECO:0000256" key="2">
    <source>
        <dbReference type="ARBA" id="ARBA00023002"/>
    </source>
</evidence>
<dbReference type="InterPro" id="IPR006659">
    <property type="entry name" value="Arsenate_reductase"/>
</dbReference>
<dbReference type="Pfam" id="PF03960">
    <property type="entry name" value="ArsC"/>
    <property type="match status" value="1"/>
</dbReference>
<dbReference type="CDD" id="cd03034">
    <property type="entry name" value="ArsC_ArsC"/>
    <property type="match status" value="1"/>
</dbReference>
<name>A0A841HGL0_9GAMM</name>
<dbReference type="Gene3D" id="3.40.30.10">
    <property type="entry name" value="Glutaredoxin"/>
    <property type="match status" value="1"/>
</dbReference>
<dbReference type="EMBL" id="JACHHZ010000001">
    <property type="protein sequence ID" value="MBB6091372.1"/>
    <property type="molecule type" value="Genomic_DNA"/>
</dbReference>
<evidence type="ECO:0000256" key="1">
    <source>
        <dbReference type="ARBA" id="ARBA00007198"/>
    </source>
</evidence>
<dbReference type="Proteomes" id="UP000588068">
    <property type="component" value="Unassembled WGS sequence"/>
</dbReference>
<evidence type="ECO:0000256" key="4">
    <source>
        <dbReference type="RuleBase" id="RU362029"/>
    </source>
</evidence>
<organism evidence="5 6">
    <name type="scientific">Povalibacter uvarum</name>
    <dbReference type="NCBI Taxonomy" id="732238"/>
    <lineage>
        <taxon>Bacteria</taxon>
        <taxon>Pseudomonadati</taxon>
        <taxon>Pseudomonadota</taxon>
        <taxon>Gammaproteobacteria</taxon>
        <taxon>Steroidobacterales</taxon>
        <taxon>Steroidobacteraceae</taxon>
        <taxon>Povalibacter</taxon>
    </lineage>
</organism>
<dbReference type="GO" id="GO:0008794">
    <property type="term" value="F:arsenate reductase (glutaredoxin) activity"/>
    <property type="evidence" value="ECO:0007669"/>
    <property type="project" value="UniProtKB-UniRule"/>
</dbReference>
<comment type="similarity">
    <text evidence="1 3 4">Belongs to the ArsC family.</text>
</comment>
<evidence type="ECO:0000313" key="5">
    <source>
        <dbReference type="EMBL" id="MBB6091372.1"/>
    </source>
</evidence>
<dbReference type="InterPro" id="IPR006660">
    <property type="entry name" value="Arsenate_reductase-like"/>
</dbReference>
<dbReference type="PANTHER" id="PTHR30041:SF4">
    <property type="entry name" value="ARSENATE REDUCTASE"/>
    <property type="match status" value="1"/>
</dbReference>
<reference evidence="5 6" key="1">
    <citation type="submission" date="2020-08" db="EMBL/GenBank/DDBJ databases">
        <title>Genomic Encyclopedia of Type Strains, Phase IV (KMG-IV): sequencing the most valuable type-strain genomes for metagenomic binning, comparative biology and taxonomic classification.</title>
        <authorList>
            <person name="Goeker M."/>
        </authorList>
    </citation>
    <scope>NUCLEOTIDE SEQUENCE [LARGE SCALE GENOMIC DNA]</scope>
    <source>
        <strain evidence="5 6">DSM 26723</strain>
    </source>
</reference>
<dbReference type="PANTHER" id="PTHR30041">
    <property type="entry name" value="ARSENATE REDUCTASE"/>
    <property type="match status" value="1"/>
</dbReference>
<keyword evidence="6" id="KW-1185">Reference proteome</keyword>
<accession>A0A841HGL0</accession>
<dbReference type="NCBIfam" id="TIGR00014">
    <property type="entry name" value="arsC"/>
    <property type="match status" value="1"/>
</dbReference>
<sequence length="116" mass="13014">MADFTIYHNPRCTKSRETLALLEEHGVKPKVIEYLKTPPTAAQLKDIVAKLGIKPQDLVRKGEEIYKEKYAGKTLTDAQWIAALVKDPILIERPIVISGKRAILGRPPESVEALLR</sequence>